<dbReference type="InterPro" id="IPR017441">
    <property type="entry name" value="Protein_kinase_ATP_BS"/>
</dbReference>
<dbReference type="InParanoid" id="D8LBR2"/>
<dbReference type="InterPro" id="IPR000719">
    <property type="entry name" value="Prot_kinase_dom"/>
</dbReference>
<gene>
    <name evidence="6" type="primary">MAPK</name>
    <name evidence="6" type="ORF">Esi_0000_0599</name>
</gene>
<feature type="compositionally biased region" description="Low complexity" evidence="4">
    <location>
        <begin position="1688"/>
        <end position="1708"/>
    </location>
</feature>
<dbReference type="Proteomes" id="UP000002630">
    <property type="component" value="Linkage Group LG01"/>
</dbReference>
<feature type="region of interest" description="Disordered" evidence="4">
    <location>
        <begin position="1097"/>
        <end position="1140"/>
    </location>
</feature>
<evidence type="ECO:0000256" key="4">
    <source>
        <dbReference type="SAM" id="MobiDB-lite"/>
    </source>
</evidence>
<feature type="compositionally biased region" description="Acidic residues" evidence="4">
    <location>
        <begin position="1362"/>
        <end position="1376"/>
    </location>
</feature>
<feature type="compositionally biased region" description="Low complexity" evidence="4">
    <location>
        <begin position="524"/>
        <end position="545"/>
    </location>
</feature>
<dbReference type="InterPro" id="IPR008271">
    <property type="entry name" value="Ser/Thr_kinase_AS"/>
</dbReference>
<dbReference type="PROSITE" id="PS00108">
    <property type="entry name" value="PROTEIN_KINASE_ST"/>
    <property type="match status" value="1"/>
</dbReference>
<feature type="region of interest" description="Disordered" evidence="4">
    <location>
        <begin position="1306"/>
        <end position="1350"/>
    </location>
</feature>
<feature type="region of interest" description="Disordered" evidence="4">
    <location>
        <begin position="1656"/>
        <end position="1757"/>
    </location>
</feature>
<dbReference type="PROSITE" id="PS50011">
    <property type="entry name" value="PROTEIN_KINASE_DOM"/>
    <property type="match status" value="1"/>
</dbReference>
<feature type="binding site" evidence="3">
    <location>
        <position position="39"/>
    </location>
    <ligand>
        <name>ATP</name>
        <dbReference type="ChEBI" id="CHEBI:30616"/>
    </ligand>
</feature>
<feature type="region of interest" description="Disordered" evidence="4">
    <location>
        <begin position="565"/>
        <end position="635"/>
    </location>
</feature>
<feature type="compositionally biased region" description="Basic and acidic residues" evidence="4">
    <location>
        <begin position="578"/>
        <end position="597"/>
    </location>
</feature>
<feature type="compositionally biased region" description="Acidic residues" evidence="4">
    <location>
        <begin position="413"/>
        <end position="425"/>
    </location>
</feature>
<evidence type="ECO:0000256" key="3">
    <source>
        <dbReference type="PROSITE-ProRule" id="PRU10141"/>
    </source>
</evidence>
<dbReference type="STRING" id="2880.D8LBR2"/>
<feature type="compositionally biased region" description="Low complexity" evidence="4">
    <location>
        <begin position="829"/>
        <end position="844"/>
    </location>
</feature>
<dbReference type="Pfam" id="PF00069">
    <property type="entry name" value="Pkinase"/>
    <property type="match status" value="1"/>
</dbReference>
<dbReference type="InterPro" id="IPR050117">
    <property type="entry name" value="MAPK"/>
</dbReference>
<feature type="compositionally biased region" description="Polar residues" evidence="4">
    <location>
        <begin position="1738"/>
        <end position="1750"/>
    </location>
</feature>
<evidence type="ECO:0000259" key="5">
    <source>
        <dbReference type="PROSITE" id="PS50011"/>
    </source>
</evidence>
<feature type="compositionally biased region" description="Gly residues" evidence="4">
    <location>
        <begin position="1098"/>
        <end position="1109"/>
    </location>
</feature>
<evidence type="ECO:0000256" key="1">
    <source>
        <dbReference type="ARBA" id="ARBA00022741"/>
    </source>
</evidence>
<dbReference type="OrthoDB" id="10434791at2759"/>
<organism evidence="6 7">
    <name type="scientific">Ectocarpus siliculosus</name>
    <name type="common">Brown alga</name>
    <name type="synonym">Conferva siliculosa</name>
    <dbReference type="NCBI Taxonomy" id="2880"/>
    <lineage>
        <taxon>Eukaryota</taxon>
        <taxon>Sar</taxon>
        <taxon>Stramenopiles</taxon>
        <taxon>Ochrophyta</taxon>
        <taxon>PX clade</taxon>
        <taxon>Phaeophyceae</taxon>
        <taxon>Ectocarpales</taxon>
        <taxon>Ectocarpaceae</taxon>
        <taxon>Ectocarpus</taxon>
    </lineage>
</organism>
<accession>D8LBR2</accession>
<dbReference type="PROSITE" id="PS00107">
    <property type="entry name" value="PROTEIN_KINASE_ATP"/>
    <property type="match status" value="1"/>
</dbReference>
<feature type="region of interest" description="Disordered" evidence="4">
    <location>
        <begin position="1362"/>
        <end position="1402"/>
    </location>
</feature>
<feature type="region of interest" description="Disordered" evidence="4">
    <location>
        <begin position="962"/>
        <end position="987"/>
    </location>
</feature>
<sequence>MFKISERYKILEAVGKGSYGMVCSAVDSVRNNAPVAIKKITPMAAHSVDAKHVLREVRVMRHLGQHENIVTLEDLFCNEADDELYIVMELLDSDLNCIIQSQQVLSIKHHRVFMIQILQGVEFLHKNGVIHRDLKPGNILVRRNCEVRITDFGLARQLMSVQEKVEQRQDGEGMTEHVVTRWYRPPELMLSPNGFYGFAVDLWSVGCIFGELLGRRPLFPGSSFVNQLSLIFDVLGAPAPEEVAHIRGAQARKFLDKLDGKAAVPFTEVLPGIPADAASLLKGLLLLDPVKRFTPREALRHPFFDQLRERASLDVAPAAAGLEFEFEKKGFPRSRLKELIAKEIDHFQAGGANLTLHPKKRLQRQCPRPRQQQQHVGPSVSGAAALPLKTAAAAAAACSSASFSSESDSDHYGDDEEEEEGDGRDDDSVGGQEDHGLDAKGGAGAGAGSAVPGDDDENDDVARLDAASLQSSRLCPKEEEEDGATTEGGCRSEPRRTPLLEVTASSTSNESGNDNDDNDGMTLSSSSPASSSSSSSPSYSSSSSSEGGCADDDRVIFFERVATGYAHGQVSRRGAPCGDHRTTKTNPYRERETDRLRATTLPLASGDAARIGVGRPLGGGGTHRSPPRVRSRTQDGTSDFLLVPAEESAQHLSPPSQSDQSDGNGIGSGVVVVASENGEEGGGGCLEEEEEEDEPRAFPRFDSLAETSPTEPDGSVRSFLLPSPAKVVPPARPTRRGAVAGFVRGSGGWVGSDGGGTGGTCGGRSLNLFVGLQSPLLGTAPGGELLLPPGVVGRSGGGGGVVGVGSVQSEEEESANGSGGGFTFREMSTVDSRSTVSESSSASDALRRERAERAWRVVEEARERLKARADAVVAAAAAAKAPAVGAWRAERAAAVASESTRTAAAALMAPSFDHAEKWPVEFPCGGSECSGSSQNAKGCIRRPPMSVATLEQATENTSWLLREGGGSSSNAAKPTSNGKSGAGVCGGKKQAPLTHHLPSPLVVNGNPFCDFVSGKTSLVTHGDPFCDYYVSGKTTVSVSPAAHPAAAPAPAAEAPPAPTGSGSGSGFKVPVMVVGQKLHVRGASAAYVKRGGPRLFFGGSGSKKSGGTGAKKPGSGTRRSHHPRRAPVATVHGDQQPIKLRPAVSAKRFDLAVSGIDTSSVTSSQGSPPPVPPPLRNRYSRGRKLSRVGSFNRSGSGRYRAPTRVTAGGHVGVYPAAVVVVDSGFGRGRRRAAALPLPISQAMRAKAKGGGGSRATKSGPVLARPPRGAATPVSAGERAGTRTPSHEKYYSVNDVVTLKLPDRFCASSPGQSRDPALSQTRSLAGTRSSKPVDPSRLTISASGKPESIPPAEMLYQWADDDDEDDDAASVTAEEEAGAAAGEGGGGGGGGVPCHEASSTTMVATTTPPAAAAAETAVTDDAVDDAGDSPLTSTTTDVAAVPEADEETRALGPGWGTASLASAVPEAPKNETKAHDHGDSPPSYQAACPPPQQLNRHQRGAAQSPGHSRPRATESVCNFIKEEEVVVEGGEAKEGGGGGNDEMMSASSAEQKFTLLRRLWKRSGAVRGSGKQRRGGLSSRTRSYGGGGGRDIAGGRVPWAGAGPPPKRPPQQQPRPRRAGSLKLFENIGEDDDRGFGDETASLPTLMARAESLFPIPPRMDAKPQVSTSSQQQVRDTPLPGTEDKSHSRSISSQTTTTTGTSPASSATSGYRLDGPQALPLVHETVGQSGSPPTRRGSAISSVGSGCTAASSLRPGGRRCKDNIVRAVQFAPQEKEVTPVSGADDPREHRL</sequence>
<reference evidence="6 7" key="1">
    <citation type="journal article" date="2010" name="Nature">
        <title>The Ectocarpus genome and the independent evolution of multicellularity in brown algae.</title>
        <authorList>
            <person name="Cock J.M."/>
            <person name="Sterck L."/>
            <person name="Rouze P."/>
            <person name="Scornet D."/>
            <person name="Allen A.E."/>
            <person name="Amoutzias G."/>
            <person name="Anthouard V."/>
            <person name="Artiguenave F."/>
            <person name="Aury J.M."/>
            <person name="Badger J.H."/>
            <person name="Beszteri B."/>
            <person name="Billiau K."/>
            <person name="Bonnet E."/>
            <person name="Bothwell J.H."/>
            <person name="Bowler C."/>
            <person name="Boyen C."/>
            <person name="Brownlee C."/>
            <person name="Carrano C.J."/>
            <person name="Charrier B."/>
            <person name="Cho G.Y."/>
            <person name="Coelho S.M."/>
            <person name="Collen J."/>
            <person name="Corre E."/>
            <person name="Da Silva C."/>
            <person name="Delage L."/>
            <person name="Delaroque N."/>
            <person name="Dittami S.M."/>
            <person name="Doulbeau S."/>
            <person name="Elias M."/>
            <person name="Farnham G."/>
            <person name="Gachon C.M."/>
            <person name="Gschloessl B."/>
            <person name="Heesch S."/>
            <person name="Jabbari K."/>
            <person name="Jubin C."/>
            <person name="Kawai H."/>
            <person name="Kimura K."/>
            <person name="Kloareg B."/>
            <person name="Kupper F.C."/>
            <person name="Lang D."/>
            <person name="Le Bail A."/>
            <person name="Leblanc C."/>
            <person name="Lerouge P."/>
            <person name="Lohr M."/>
            <person name="Lopez P.J."/>
            <person name="Martens C."/>
            <person name="Maumus F."/>
            <person name="Michel G."/>
            <person name="Miranda-Saavedra D."/>
            <person name="Morales J."/>
            <person name="Moreau H."/>
            <person name="Motomura T."/>
            <person name="Nagasato C."/>
            <person name="Napoli C.A."/>
            <person name="Nelson D.R."/>
            <person name="Nyvall-Collen P."/>
            <person name="Peters A.F."/>
            <person name="Pommier C."/>
            <person name="Potin P."/>
            <person name="Poulain J."/>
            <person name="Quesneville H."/>
            <person name="Read B."/>
            <person name="Rensing S.A."/>
            <person name="Ritter A."/>
            <person name="Rousvoal S."/>
            <person name="Samanta M."/>
            <person name="Samson G."/>
            <person name="Schroeder D.C."/>
            <person name="Segurens B."/>
            <person name="Strittmatter M."/>
            <person name="Tonon T."/>
            <person name="Tregear J.W."/>
            <person name="Valentin K."/>
            <person name="von Dassow P."/>
            <person name="Yamagishi T."/>
            <person name="Van de Peer Y."/>
            <person name="Wincker P."/>
        </authorList>
    </citation>
    <scope>NUCLEOTIDE SEQUENCE [LARGE SCALE GENOMIC DNA]</scope>
    <source>
        <strain evidence="7">Ec32 / CCAP1310/4</strain>
    </source>
</reference>
<evidence type="ECO:0000313" key="7">
    <source>
        <dbReference type="Proteomes" id="UP000002630"/>
    </source>
</evidence>
<evidence type="ECO:0000256" key="2">
    <source>
        <dbReference type="ARBA" id="ARBA00022840"/>
    </source>
</evidence>
<dbReference type="CDD" id="cd07834">
    <property type="entry name" value="STKc_MAPK"/>
    <property type="match status" value="1"/>
</dbReference>
<dbReference type="Gene3D" id="1.10.510.10">
    <property type="entry name" value="Transferase(Phosphotransferase) domain 1"/>
    <property type="match status" value="1"/>
</dbReference>
<feature type="region of interest" description="Disordered" evidence="4">
    <location>
        <begin position="647"/>
        <end position="696"/>
    </location>
</feature>
<dbReference type="Gene3D" id="3.30.200.20">
    <property type="entry name" value="Phosphorylase Kinase, domain 1"/>
    <property type="match status" value="1"/>
</dbReference>
<dbReference type="FunFam" id="1.10.510.10:FF:000439">
    <property type="entry name" value="Mitogen-activated protein kinase"/>
    <property type="match status" value="1"/>
</dbReference>
<dbReference type="InterPro" id="IPR011009">
    <property type="entry name" value="Kinase-like_dom_sf"/>
</dbReference>
<feature type="region of interest" description="Disordered" evidence="4">
    <location>
        <begin position="808"/>
        <end position="848"/>
    </location>
</feature>
<feature type="compositionally biased region" description="Polar residues" evidence="4">
    <location>
        <begin position="650"/>
        <end position="663"/>
    </location>
</feature>
<feature type="region of interest" description="Disordered" evidence="4">
    <location>
        <begin position="1244"/>
        <end position="1288"/>
    </location>
</feature>
<dbReference type="GO" id="GO:0004672">
    <property type="term" value="F:protein kinase activity"/>
    <property type="evidence" value="ECO:0007669"/>
    <property type="project" value="InterPro"/>
</dbReference>
<keyword evidence="6" id="KW-0418">Kinase</keyword>
<feature type="region of interest" description="Disordered" evidence="4">
    <location>
        <begin position="1770"/>
        <end position="1790"/>
    </location>
</feature>
<keyword evidence="6" id="KW-0808">Transferase</keyword>
<feature type="region of interest" description="Disordered" evidence="4">
    <location>
        <begin position="401"/>
        <end position="550"/>
    </location>
</feature>
<proteinExistence type="predicted"/>
<feature type="domain" description="Protein kinase" evidence="5">
    <location>
        <begin position="8"/>
        <end position="304"/>
    </location>
</feature>
<keyword evidence="2 3" id="KW-0067">ATP-binding</keyword>
<protein>
    <submittedName>
        <fullName evidence="6">Mitogen-activated protein kinase</fullName>
    </submittedName>
</protein>
<evidence type="ECO:0000313" key="6">
    <source>
        <dbReference type="EMBL" id="CBN76771.1"/>
    </source>
</evidence>
<feature type="compositionally biased region" description="Low complexity" evidence="4">
    <location>
        <begin position="364"/>
        <end position="374"/>
    </location>
</feature>
<feature type="compositionally biased region" description="Polar residues" evidence="4">
    <location>
        <begin position="968"/>
        <end position="979"/>
    </location>
</feature>
<feature type="compositionally biased region" description="Polar residues" evidence="4">
    <location>
        <begin position="1317"/>
        <end position="1329"/>
    </location>
</feature>
<dbReference type="SMART" id="SM00220">
    <property type="entry name" value="S_TKc"/>
    <property type="match status" value="1"/>
</dbReference>
<feature type="region of interest" description="Disordered" evidence="4">
    <location>
        <begin position="361"/>
        <end position="381"/>
    </location>
</feature>
<feature type="compositionally biased region" description="Pro residues" evidence="4">
    <location>
        <begin position="1602"/>
        <end position="1612"/>
    </location>
</feature>
<feature type="region of interest" description="Disordered" evidence="4">
    <location>
        <begin position="1157"/>
        <end position="1203"/>
    </location>
</feature>
<dbReference type="GO" id="GO:0005524">
    <property type="term" value="F:ATP binding"/>
    <property type="evidence" value="ECO:0007669"/>
    <property type="project" value="UniProtKB-UniRule"/>
</dbReference>
<name>D8LBR2_ECTSI</name>
<feature type="region of interest" description="Disordered" evidence="4">
    <location>
        <begin position="1447"/>
        <end position="1512"/>
    </location>
</feature>
<dbReference type="EMBL" id="FN649726">
    <property type="protein sequence ID" value="CBN76771.1"/>
    <property type="molecule type" value="Genomic_DNA"/>
</dbReference>
<feature type="compositionally biased region" description="Gly residues" evidence="4">
    <location>
        <begin position="1380"/>
        <end position="1391"/>
    </location>
</feature>
<feature type="region of interest" description="Disordered" evidence="4">
    <location>
        <begin position="1563"/>
        <end position="1619"/>
    </location>
</feature>
<keyword evidence="1 3" id="KW-0547">Nucleotide-binding</keyword>
<dbReference type="SUPFAM" id="SSF56112">
    <property type="entry name" value="Protein kinase-like (PK-like)"/>
    <property type="match status" value="1"/>
</dbReference>
<feature type="compositionally biased region" description="Basic and acidic residues" evidence="4">
    <location>
        <begin position="1467"/>
        <end position="1478"/>
    </location>
</feature>
<dbReference type="EMBL" id="FN647682">
    <property type="protein sequence ID" value="CBN76771.1"/>
    <property type="molecule type" value="Genomic_DNA"/>
</dbReference>
<feature type="compositionally biased region" description="Polar residues" evidence="4">
    <location>
        <begin position="1664"/>
        <end position="1674"/>
    </location>
</feature>
<keyword evidence="7" id="KW-1185">Reference proteome</keyword>
<dbReference type="PANTHER" id="PTHR24055">
    <property type="entry name" value="MITOGEN-ACTIVATED PROTEIN KINASE"/>
    <property type="match status" value="1"/>
</dbReference>